<dbReference type="STRING" id="1603606.DSOUD_0481"/>
<dbReference type="AlphaFoldDB" id="A0A0M4D426"/>
<dbReference type="KEGG" id="des:DSOUD_0481"/>
<dbReference type="InterPro" id="IPR037257">
    <property type="entry name" value="T2SS_E_N_sf"/>
</dbReference>
<keyword evidence="6" id="KW-1185">Reference proteome</keyword>
<dbReference type="GO" id="GO:0005524">
    <property type="term" value="F:ATP binding"/>
    <property type="evidence" value="ECO:0007669"/>
    <property type="project" value="UniProtKB-KW"/>
</dbReference>
<keyword evidence="2" id="KW-0547">Nucleotide-binding</keyword>
<protein>
    <submittedName>
        <fullName evidence="5">Type II secretory pathway ATPase GspE/PulE/T4P pilus assembly pathway ATPase PilB</fullName>
    </submittedName>
</protein>
<keyword evidence="3" id="KW-0067">ATP-binding</keyword>
<organism evidence="5 6">
    <name type="scientific">Desulfuromonas soudanensis</name>
    <dbReference type="NCBI Taxonomy" id="1603606"/>
    <lineage>
        <taxon>Bacteria</taxon>
        <taxon>Pseudomonadati</taxon>
        <taxon>Thermodesulfobacteriota</taxon>
        <taxon>Desulfuromonadia</taxon>
        <taxon>Desulfuromonadales</taxon>
        <taxon>Desulfuromonadaceae</taxon>
        <taxon>Desulfuromonas</taxon>
    </lineage>
</organism>
<dbReference type="FunFam" id="3.40.50.300:FF:000398">
    <property type="entry name" value="Type IV pilus assembly ATPase PilB"/>
    <property type="match status" value="1"/>
</dbReference>
<dbReference type="InterPro" id="IPR003593">
    <property type="entry name" value="AAA+_ATPase"/>
</dbReference>
<dbReference type="SUPFAM" id="SSF52540">
    <property type="entry name" value="P-loop containing nucleoside triphosphate hydrolases"/>
    <property type="match status" value="1"/>
</dbReference>
<feature type="domain" description="Bacterial type II secretion system protein E" evidence="4">
    <location>
        <begin position="308"/>
        <end position="322"/>
    </location>
</feature>
<dbReference type="PATRIC" id="fig|1603606.3.peg.520"/>
<comment type="similarity">
    <text evidence="1">Belongs to the GSP E family.</text>
</comment>
<dbReference type="Gene3D" id="3.40.50.300">
    <property type="entry name" value="P-loop containing nucleotide triphosphate hydrolases"/>
    <property type="match status" value="1"/>
</dbReference>
<dbReference type="PANTHER" id="PTHR30258:SF3">
    <property type="entry name" value="SLL1921 PROTEIN"/>
    <property type="match status" value="1"/>
</dbReference>
<evidence type="ECO:0000256" key="3">
    <source>
        <dbReference type="ARBA" id="ARBA00022840"/>
    </source>
</evidence>
<dbReference type="Pfam" id="PF00437">
    <property type="entry name" value="T2SSE"/>
    <property type="match status" value="1"/>
</dbReference>
<dbReference type="InterPro" id="IPR027417">
    <property type="entry name" value="P-loop_NTPase"/>
</dbReference>
<dbReference type="OrthoDB" id="9805147at2"/>
<dbReference type="SMART" id="SM00382">
    <property type="entry name" value="AAA"/>
    <property type="match status" value="1"/>
</dbReference>
<evidence type="ECO:0000256" key="2">
    <source>
        <dbReference type="ARBA" id="ARBA00022741"/>
    </source>
</evidence>
<accession>A0A0M4D426</accession>
<evidence type="ECO:0000259" key="4">
    <source>
        <dbReference type="PROSITE" id="PS00662"/>
    </source>
</evidence>
<dbReference type="PANTHER" id="PTHR30258">
    <property type="entry name" value="TYPE II SECRETION SYSTEM PROTEIN GSPE-RELATED"/>
    <property type="match status" value="1"/>
</dbReference>
<evidence type="ECO:0000313" key="6">
    <source>
        <dbReference type="Proteomes" id="UP000057158"/>
    </source>
</evidence>
<dbReference type="SUPFAM" id="SSF160246">
    <property type="entry name" value="EspE N-terminal domain-like"/>
    <property type="match status" value="1"/>
</dbReference>
<evidence type="ECO:0000313" key="5">
    <source>
        <dbReference type="EMBL" id="ALC15272.1"/>
    </source>
</evidence>
<reference evidence="5 6" key="1">
    <citation type="submission" date="2015-07" db="EMBL/GenBank/DDBJ databases">
        <title>Isolation and Genomic Characterization of a Novel Halophilic Metal-Reducing Deltaproteobacterium from the Deep Subsurface.</title>
        <authorList>
            <person name="Badalamenti J.P."/>
            <person name="Summers Z.M."/>
            <person name="Gralnick J.A."/>
            <person name="Bond D.R."/>
        </authorList>
    </citation>
    <scope>NUCLEOTIDE SEQUENCE [LARGE SCALE GENOMIC DNA]</scope>
    <source>
        <strain evidence="5 6">WTL</strain>
    </source>
</reference>
<sequence>MPPRKRIGDILLEEGFITDEQLQIALQEQKKTGELLGSVLFGLGFISQKDLFKVLSATQQVSKNVPGQEGPSQDLPDEIDFLVQQSNILFQRSSDLHKTELDSPHSPLVNLVEKILINGIRRGATDVHINPDMKGVRVRYRVDGVLHHGMFLPGKLLNPIVSRFKVLGHMNIAETRIPQDGSAEFLYKNHGLDLRISSFPVLGGENIVVRILDKTQVLVGVESLGFLEEDIERITDSLSLPYGMILVTGPTGSGKTTTLYSFLSMINSVNKNIFTIEDPVEYQLPLARQAQINIKAGLTFAAGLRSILRQDPDIILVGEMRDGETSELAVRAALTGHLVFSTLHTNDAASSIARMVDMGIDPFLVSSTLDTIVAQRLVRLLCPQCKEALPNDDPAYRAADADPALQTLYRPQGCRACDNAGFKGRTVIYEILKVNQQIREMINVRASIDDIKREAMKNGFRGMNEVGLKKVHLGLTTLEEVRSVSRSVF</sequence>
<dbReference type="EMBL" id="CP010802">
    <property type="protein sequence ID" value="ALC15272.1"/>
    <property type="molecule type" value="Genomic_DNA"/>
</dbReference>
<name>A0A0M4D426_9BACT</name>
<dbReference type="InterPro" id="IPR001482">
    <property type="entry name" value="T2SS/T4SS_dom"/>
</dbReference>
<proteinExistence type="inferred from homology"/>
<dbReference type="Gene3D" id="3.30.450.90">
    <property type="match status" value="1"/>
</dbReference>
<dbReference type="CDD" id="cd01129">
    <property type="entry name" value="PulE-GspE-like"/>
    <property type="match status" value="1"/>
</dbReference>
<evidence type="ECO:0000256" key="1">
    <source>
        <dbReference type="ARBA" id="ARBA00006611"/>
    </source>
</evidence>
<dbReference type="GO" id="GO:0005886">
    <property type="term" value="C:plasma membrane"/>
    <property type="evidence" value="ECO:0007669"/>
    <property type="project" value="TreeGrafter"/>
</dbReference>
<dbReference type="Proteomes" id="UP000057158">
    <property type="component" value="Chromosome"/>
</dbReference>
<dbReference type="PROSITE" id="PS00662">
    <property type="entry name" value="T2SP_E"/>
    <property type="match status" value="1"/>
</dbReference>
<gene>
    <name evidence="5" type="ORF">DSOUD_0481</name>
</gene>
<dbReference type="GO" id="GO:0016887">
    <property type="term" value="F:ATP hydrolysis activity"/>
    <property type="evidence" value="ECO:0007669"/>
    <property type="project" value="TreeGrafter"/>
</dbReference>
<dbReference type="RefSeq" id="WP_053549496.1">
    <property type="nucleotide sequence ID" value="NZ_CP010802.1"/>
</dbReference>